<gene>
    <name evidence="2" type="ORF">EV692_1354</name>
</gene>
<dbReference type="Proteomes" id="UP000295496">
    <property type="component" value="Unassembled WGS sequence"/>
</dbReference>
<sequence>MICNSVLSHLGYDCQPLSSGLVRINTPFFQDDGDVIGVYIEQLGDDKFLITDDAKTLMNLESRGVSLSQKRFNHIKQNLSYRGIELNQRAEINSISNSATLAQQLQKVIQSSIITGGMASDWFSLPEDKFEKEVKGLFRQNKGKFSQQLTFDNKFTGLSGHLVNIPILLQGANKPNKQIFTVSVKAQGNWNSAYSVLGKMTDLTDPTNNAQNTQQFVIIDDHNVGDQFNNLVLLFNAQAQVLPYQKQNIWLNKLAA</sequence>
<evidence type="ECO:0000259" key="1">
    <source>
        <dbReference type="Pfam" id="PF08861"/>
    </source>
</evidence>
<evidence type="ECO:0000313" key="2">
    <source>
        <dbReference type="EMBL" id="TCK70128.1"/>
    </source>
</evidence>
<feature type="domain" description="DUF1828" evidence="1">
    <location>
        <begin position="26"/>
        <end position="110"/>
    </location>
</feature>
<dbReference type="AlphaFoldDB" id="A0A4R1KXL4"/>
<accession>A0A4R1KXL4</accession>
<comment type="caution">
    <text evidence="2">The sequence shown here is derived from an EMBL/GenBank/DDBJ whole genome shotgun (WGS) entry which is preliminary data.</text>
</comment>
<dbReference type="Pfam" id="PF08861">
    <property type="entry name" value="DUF1828"/>
    <property type="match status" value="1"/>
</dbReference>
<reference evidence="2 3" key="1">
    <citation type="submission" date="2019-03" db="EMBL/GenBank/DDBJ databases">
        <title>Genomic Encyclopedia of Type Strains, Phase IV (KMG-IV): sequencing the most valuable type-strain genomes for metagenomic binning, comparative biology and taxonomic classification.</title>
        <authorList>
            <person name="Goeker M."/>
        </authorList>
    </citation>
    <scope>NUCLEOTIDE SEQUENCE [LARGE SCALE GENOMIC DNA]</scope>
    <source>
        <strain evidence="2 3">DSM 10053</strain>
    </source>
</reference>
<protein>
    <submittedName>
        <fullName evidence="2">Uncharacterized protein DUF1828</fullName>
    </submittedName>
</protein>
<proteinExistence type="predicted"/>
<evidence type="ECO:0000313" key="3">
    <source>
        <dbReference type="Proteomes" id="UP000295496"/>
    </source>
</evidence>
<keyword evidence="3" id="KW-1185">Reference proteome</keyword>
<name>A0A4R1KXL4_9PAST</name>
<dbReference type="InterPro" id="IPR014960">
    <property type="entry name" value="DUF1828"/>
</dbReference>
<dbReference type="RefSeq" id="WP_132301793.1">
    <property type="nucleotide sequence ID" value="NZ_LUKL01000001.1"/>
</dbReference>
<dbReference type="EMBL" id="SMGJ01000003">
    <property type="protein sequence ID" value="TCK70128.1"/>
    <property type="molecule type" value="Genomic_DNA"/>
</dbReference>
<organism evidence="2 3">
    <name type="scientific">Lonepinella koalarum</name>
    <dbReference type="NCBI Taxonomy" id="53417"/>
    <lineage>
        <taxon>Bacteria</taxon>
        <taxon>Pseudomonadati</taxon>
        <taxon>Pseudomonadota</taxon>
        <taxon>Gammaproteobacteria</taxon>
        <taxon>Pasteurellales</taxon>
        <taxon>Pasteurellaceae</taxon>
        <taxon>Lonepinella</taxon>
    </lineage>
</organism>